<dbReference type="SMART" id="SM00297">
    <property type="entry name" value="BROMO"/>
    <property type="match status" value="1"/>
</dbReference>
<dbReference type="PANTHER" id="PTHR22880">
    <property type="entry name" value="FALZ-RELATED BROMODOMAIN-CONTAINING PROTEINS"/>
    <property type="match status" value="1"/>
</dbReference>
<dbReference type="GO" id="GO:0006355">
    <property type="term" value="P:regulation of DNA-templated transcription"/>
    <property type="evidence" value="ECO:0007669"/>
    <property type="project" value="TreeGrafter"/>
</dbReference>
<organism evidence="4 5">
    <name type="scientific">Euroglyphus maynei</name>
    <name type="common">Mayne's house dust mite</name>
    <dbReference type="NCBI Taxonomy" id="6958"/>
    <lineage>
        <taxon>Eukaryota</taxon>
        <taxon>Metazoa</taxon>
        <taxon>Ecdysozoa</taxon>
        <taxon>Arthropoda</taxon>
        <taxon>Chelicerata</taxon>
        <taxon>Arachnida</taxon>
        <taxon>Acari</taxon>
        <taxon>Acariformes</taxon>
        <taxon>Sarcoptiformes</taxon>
        <taxon>Astigmata</taxon>
        <taxon>Psoroptidia</taxon>
        <taxon>Analgoidea</taxon>
        <taxon>Pyroglyphidae</taxon>
        <taxon>Pyroglyphinae</taxon>
        <taxon>Euroglyphus</taxon>
    </lineage>
</organism>
<name>A0A1Y3BE23_EURMA</name>
<dbReference type="Proteomes" id="UP000194236">
    <property type="component" value="Unassembled WGS sequence"/>
</dbReference>
<evidence type="ECO:0000256" key="2">
    <source>
        <dbReference type="PROSITE-ProRule" id="PRU00035"/>
    </source>
</evidence>
<reference evidence="4 5" key="1">
    <citation type="submission" date="2017-03" db="EMBL/GenBank/DDBJ databases">
        <title>Genome Survey of Euroglyphus maynei.</title>
        <authorList>
            <person name="Arlian L.G."/>
            <person name="Morgan M.S."/>
            <person name="Rider S.D."/>
        </authorList>
    </citation>
    <scope>NUCLEOTIDE SEQUENCE [LARGE SCALE GENOMIC DNA]</scope>
    <source>
        <strain evidence="4">Arlian Lab</strain>
        <tissue evidence="4">Whole body</tissue>
    </source>
</reference>
<dbReference type="PANTHER" id="PTHR22880:SF225">
    <property type="entry name" value="BROMODOMAIN-CONTAINING PROTEIN BET-1-RELATED"/>
    <property type="match status" value="1"/>
</dbReference>
<dbReference type="GO" id="GO:0005634">
    <property type="term" value="C:nucleus"/>
    <property type="evidence" value="ECO:0007669"/>
    <property type="project" value="TreeGrafter"/>
</dbReference>
<dbReference type="SUPFAM" id="SSF47370">
    <property type="entry name" value="Bromodomain"/>
    <property type="match status" value="1"/>
</dbReference>
<dbReference type="InterPro" id="IPR001487">
    <property type="entry name" value="Bromodomain"/>
</dbReference>
<protein>
    <submittedName>
        <fullName evidence="4">Bromodomain-containing protein</fullName>
    </submittedName>
</protein>
<dbReference type="GO" id="GO:0000785">
    <property type="term" value="C:chromatin"/>
    <property type="evidence" value="ECO:0007669"/>
    <property type="project" value="TreeGrafter"/>
</dbReference>
<keyword evidence="1 2" id="KW-0103">Bromodomain</keyword>
<accession>A0A1Y3BE23</accession>
<gene>
    <name evidence="4" type="ORF">BLA29_006544</name>
</gene>
<comment type="caution">
    <text evidence="4">The sequence shown here is derived from an EMBL/GenBank/DDBJ whole genome shotgun (WGS) entry which is preliminary data.</text>
</comment>
<dbReference type="GO" id="GO:0006338">
    <property type="term" value="P:chromatin remodeling"/>
    <property type="evidence" value="ECO:0007669"/>
    <property type="project" value="TreeGrafter"/>
</dbReference>
<dbReference type="InterPro" id="IPR050935">
    <property type="entry name" value="Bromo_chromatin_reader"/>
</dbReference>
<dbReference type="OrthoDB" id="784962at2759"/>
<dbReference type="PROSITE" id="PS50014">
    <property type="entry name" value="BROMODOMAIN_2"/>
    <property type="match status" value="1"/>
</dbReference>
<feature type="domain" description="Bromo" evidence="3">
    <location>
        <begin position="126"/>
        <end position="198"/>
    </location>
</feature>
<evidence type="ECO:0000259" key="3">
    <source>
        <dbReference type="PROSITE" id="PS50014"/>
    </source>
</evidence>
<dbReference type="AlphaFoldDB" id="A0A1Y3BE23"/>
<dbReference type="Gene3D" id="1.20.920.10">
    <property type="entry name" value="Bromodomain-like"/>
    <property type="match status" value="1"/>
</dbReference>
<dbReference type="PRINTS" id="PR00503">
    <property type="entry name" value="BROMODOMAIN"/>
</dbReference>
<proteinExistence type="predicted"/>
<evidence type="ECO:0000313" key="4">
    <source>
        <dbReference type="EMBL" id="OTF79149.1"/>
    </source>
</evidence>
<keyword evidence="5" id="KW-1185">Reference proteome</keyword>
<evidence type="ECO:0000313" key="5">
    <source>
        <dbReference type="Proteomes" id="UP000194236"/>
    </source>
</evidence>
<evidence type="ECO:0000256" key="1">
    <source>
        <dbReference type="ARBA" id="ARBA00023117"/>
    </source>
</evidence>
<dbReference type="Pfam" id="PF00439">
    <property type="entry name" value="Bromodomain"/>
    <property type="match status" value="1"/>
</dbReference>
<dbReference type="InterPro" id="IPR036427">
    <property type="entry name" value="Bromodomain-like_sf"/>
</dbReference>
<dbReference type="EMBL" id="MUJZ01024649">
    <property type="protein sequence ID" value="OTF79149.1"/>
    <property type="molecule type" value="Genomic_DNA"/>
</dbReference>
<sequence length="238" mass="27966">MTENNFNHHSSHATSIFADSFNVASHDDDMIEEISMKNYDDNIDDEIKFITEELIENVIDKAHDDDDEWRSIQIDFDGETILPNGIRLIKGVAEMVFYREDESNIPPPRFTNQLNFLKTILTKYICRYKTAVPFLNPVDSVRLKIPHYYLVIRKPMDLNTVKNRLNFLWYQSANECISDIRQIFKNCYQFNSPKDYVYSAGKKLEEFFDEKLTDMPPVEEEIPCPPKQSIEECISKIE</sequence>